<organism evidence="3 4">
    <name type="scientific">Stachybotrys elegans</name>
    <dbReference type="NCBI Taxonomy" id="80388"/>
    <lineage>
        <taxon>Eukaryota</taxon>
        <taxon>Fungi</taxon>
        <taxon>Dikarya</taxon>
        <taxon>Ascomycota</taxon>
        <taxon>Pezizomycotina</taxon>
        <taxon>Sordariomycetes</taxon>
        <taxon>Hypocreomycetidae</taxon>
        <taxon>Hypocreales</taxon>
        <taxon>Stachybotryaceae</taxon>
        <taxon>Stachybotrys</taxon>
    </lineage>
</organism>
<accession>A0A8K0WUS4</accession>
<reference evidence="3" key="1">
    <citation type="journal article" date="2021" name="Nat. Commun.">
        <title>Genetic determinants of endophytism in the Arabidopsis root mycobiome.</title>
        <authorList>
            <person name="Mesny F."/>
            <person name="Miyauchi S."/>
            <person name="Thiergart T."/>
            <person name="Pickel B."/>
            <person name="Atanasova L."/>
            <person name="Karlsson M."/>
            <person name="Huettel B."/>
            <person name="Barry K.W."/>
            <person name="Haridas S."/>
            <person name="Chen C."/>
            <person name="Bauer D."/>
            <person name="Andreopoulos W."/>
            <person name="Pangilinan J."/>
            <person name="LaButti K."/>
            <person name="Riley R."/>
            <person name="Lipzen A."/>
            <person name="Clum A."/>
            <person name="Drula E."/>
            <person name="Henrissat B."/>
            <person name="Kohler A."/>
            <person name="Grigoriev I.V."/>
            <person name="Martin F.M."/>
            <person name="Hacquard S."/>
        </authorList>
    </citation>
    <scope>NUCLEOTIDE SEQUENCE</scope>
    <source>
        <strain evidence="3">MPI-CAGE-CH-0235</strain>
    </source>
</reference>
<evidence type="ECO:0000256" key="1">
    <source>
        <dbReference type="SAM" id="MobiDB-lite"/>
    </source>
</evidence>
<dbReference type="Pfam" id="PF10419">
    <property type="entry name" value="TFIIIC_sub6"/>
    <property type="match status" value="1"/>
</dbReference>
<feature type="compositionally biased region" description="Acidic residues" evidence="1">
    <location>
        <begin position="98"/>
        <end position="116"/>
    </location>
</feature>
<feature type="region of interest" description="Disordered" evidence="1">
    <location>
        <begin position="312"/>
        <end position="451"/>
    </location>
</feature>
<dbReference type="AlphaFoldDB" id="A0A8K0WUS4"/>
<feature type="compositionally biased region" description="Basic residues" evidence="1">
    <location>
        <begin position="339"/>
        <end position="357"/>
    </location>
</feature>
<feature type="compositionally biased region" description="Basic and acidic residues" evidence="1">
    <location>
        <begin position="442"/>
        <end position="451"/>
    </location>
</feature>
<keyword evidence="4" id="KW-1185">Reference proteome</keyword>
<feature type="compositionally biased region" description="Basic and acidic residues" evidence="1">
    <location>
        <begin position="117"/>
        <end position="139"/>
    </location>
</feature>
<feature type="domain" description="Transcription factor TFIIIC triple barrel" evidence="2">
    <location>
        <begin position="42"/>
        <end position="247"/>
    </location>
</feature>
<evidence type="ECO:0000313" key="3">
    <source>
        <dbReference type="EMBL" id="KAH7325921.1"/>
    </source>
</evidence>
<dbReference type="InterPro" id="IPR019481">
    <property type="entry name" value="TFIIIC_triple_barrel"/>
</dbReference>
<dbReference type="OrthoDB" id="1877767at2759"/>
<protein>
    <recommendedName>
        <fullName evidence="2">Transcription factor TFIIIC triple barrel domain-containing protein</fullName>
    </recommendedName>
</protein>
<dbReference type="EMBL" id="JAGPNK010000002">
    <property type="protein sequence ID" value="KAH7325921.1"/>
    <property type="molecule type" value="Genomic_DNA"/>
</dbReference>
<gene>
    <name evidence="3" type="ORF">B0I35DRAFT_474646</name>
</gene>
<name>A0A8K0WUS4_9HYPO</name>
<evidence type="ECO:0000313" key="4">
    <source>
        <dbReference type="Proteomes" id="UP000813444"/>
    </source>
</evidence>
<feature type="compositionally biased region" description="Acidic residues" evidence="1">
    <location>
        <begin position="408"/>
        <end position="418"/>
    </location>
</feature>
<feature type="region of interest" description="Disordered" evidence="1">
    <location>
        <begin position="85"/>
        <end position="171"/>
    </location>
</feature>
<dbReference type="Gene3D" id="2.60.40.4370">
    <property type="match status" value="1"/>
</dbReference>
<dbReference type="Proteomes" id="UP000813444">
    <property type="component" value="Unassembled WGS sequence"/>
</dbReference>
<feature type="compositionally biased region" description="Acidic residues" evidence="1">
    <location>
        <begin position="426"/>
        <end position="441"/>
    </location>
</feature>
<comment type="caution">
    <text evidence="3">The sequence shown here is derived from an EMBL/GenBank/DDBJ whole genome shotgun (WGS) entry which is preliminary data.</text>
</comment>
<sequence>MENFDRLDILQPDQGGALALEEILRQVAKDEQEEWEYEYSTTETETYYLTLELSYPEFKERVARTPHHSRGGYYNWLHHVPVTHAQMSQQRRENRDVVDEEDDEEPVPEPDDDAPEIDPRLLSESIEMRKNKGKGKEVVATDPIPTNVSTGGSGDGNTGDNEKADATEENTAPEELRDLQILDLHTQKPVIAYRGRIFEGQWAEMIGTDMILAHHEDEATDKLPALRRLPGGVDLLGASASRILTKEKVLKSKNPEVDTLAPIREEWNIRIPRGKHKTGDKARQTRFLENLMALKKKKGETDHVTIYAKDGAGKNFKDTVGPDSMPRRRKPGAETAPRRERRRIGRPRGRGRGRGRVRVPVEEMMFSGIGPSTVGPGLSTPTPMHWEDLAGGRDEARRFGDERGPDTDQYDDEDEEPMGDSHTDSDENSDEDNLDEMDDEDRSDRDITMTS</sequence>
<proteinExistence type="predicted"/>
<feature type="compositionally biased region" description="Basic and acidic residues" evidence="1">
    <location>
        <begin position="385"/>
        <end position="406"/>
    </location>
</feature>
<evidence type="ECO:0000259" key="2">
    <source>
        <dbReference type="Pfam" id="PF10419"/>
    </source>
</evidence>